<feature type="compositionally biased region" description="Polar residues" evidence="10">
    <location>
        <begin position="250"/>
        <end position="288"/>
    </location>
</feature>
<dbReference type="PROSITE" id="PS01032">
    <property type="entry name" value="PPM_1"/>
    <property type="match status" value="1"/>
</dbReference>
<dbReference type="InterPro" id="IPR001932">
    <property type="entry name" value="PPM-type_phosphatase-like_dom"/>
</dbReference>
<keyword evidence="13" id="KW-1185">Reference proteome</keyword>
<keyword evidence="5 9" id="KW-0378">Hydrolase</keyword>
<evidence type="ECO:0000313" key="12">
    <source>
        <dbReference type="EMBL" id="CAD7637495.1"/>
    </source>
</evidence>
<protein>
    <recommendedName>
        <fullName evidence="3">protein-serine/threonine phosphatase</fullName>
        <ecNumber evidence="3">3.1.3.16</ecNumber>
    </recommendedName>
</protein>
<accession>A0A7R9LBZ6</accession>
<evidence type="ECO:0000256" key="8">
    <source>
        <dbReference type="ARBA" id="ARBA00023211"/>
    </source>
</evidence>
<feature type="compositionally biased region" description="Polar residues" evidence="10">
    <location>
        <begin position="228"/>
        <end position="242"/>
    </location>
</feature>
<feature type="compositionally biased region" description="Basic and acidic residues" evidence="10">
    <location>
        <begin position="341"/>
        <end position="351"/>
    </location>
</feature>
<dbReference type="SUPFAM" id="SSF81606">
    <property type="entry name" value="PP2C-like"/>
    <property type="match status" value="2"/>
</dbReference>
<evidence type="ECO:0000256" key="10">
    <source>
        <dbReference type="SAM" id="MobiDB-lite"/>
    </source>
</evidence>
<keyword evidence="8" id="KW-0464">Manganese</keyword>
<dbReference type="EMBL" id="OC914917">
    <property type="protein sequence ID" value="CAD7637495.1"/>
    <property type="molecule type" value="Genomic_DNA"/>
</dbReference>
<dbReference type="SMART" id="SM00332">
    <property type="entry name" value="PP2Cc"/>
    <property type="match status" value="1"/>
</dbReference>
<comment type="cofactor">
    <cofactor evidence="1">
        <name>Mn(2+)</name>
        <dbReference type="ChEBI" id="CHEBI:29035"/>
    </cofactor>
</comment>
<dbReference type="InterPro" id="IPR036457">
    <property type="entry name" value="PPM-type-like_dom_sf"/>
</dbReference>
<dbReference type="InterPro" id="IPR000222">
    <property type="entry name" value="PP2C_BS"/>
</dbReference>
<dbReference type="EMBL" id="CAJPVJ010000092">
    <property type="protein sequence ID" value="CAG2160671.1"/>
    <property type="molecule type" value="Genomic_DNA"/>
</dbReference>
<feature type="region of interest" description="Disordered" evidence="10">
    <location>
        <begin position="616"/>
        <end position="661"/>
    </location>
</feature>
<evidence type="ECO:0000256" key="2">
    <source>
        <dbReference type="ARBA" id="ARBA00006702"/>
    </source>
</evidence>
<organism evidence="12">
    <name type="scientific">Oppiella nova</name>
    <dbReference type="NCBI Taxonomy" id="334625"/>
    <lineage>
        <taxon>Eukaryota</taxon>
        <taxon>Metazoa</taxon>
        <taxon>Ecdysozoa</taxon>
        <taxon>Arthropoda</taxon>
        <taxon>Chelicerata</taxon>
        <taxon>Arachnida</taxon>
        <taxon>Acari</taxon>
        <taxon>Acariformes</taxon>
        <taxon>Sarcoptiformes</taxon>
        <taxon>Oribatida</taxon>
        <taxon>Brachypylina</taxon>
        <taxon>Oppioidea</taxon>
        <taxon>Oppiidae</taxon>
        <taxon>Oppiella</taxon>
    </lineage>
</organism>
<evidence type="ECO:0000256" key="6">
    <source>
        <dbReference type="ARBA" id="ARBA00022842"/>
    </source>
</evidence>
<keyword evidence="7 9" id="KW-0904">Protein phosphatase</keyword>
<feature type="compositionally biased region" description="Low complexity" evidence="10">
    <location>
        <begin position="213"/>
        <end position="227"/>
    </location>
</feature>
<dbReference type="Proteomes" id="UP000728032">
    <property type="component" value="Unassembled WGS sequence"/>
</dbReference>
<feature type="domain" description="PPM-type phosphatase" evidence="11">
    <location>
        <begin position="23"/>
        <end position="602"/>
    </location>
</feature>
<dbReference type="EC" id="3.1.3.16" evidence="3"/>
<dbReference type="AlphaFoldDB" id="A0A7R9LBZ6"/>
<evidence type="ECO:0000256" key="4">
    <source>
        <dbReference type="ARBA" id="ARBA00022723"/>
    </source>
</evidence>
<dbReference type="InterPro" id="IPR015655">
    <property type="entry name" value="PP2C"/>
</dbReference>
<name>A0A7R9LBZ6_9ACAR</name>
<dbReference type="PANTHER" id="PTHR13832">
    <property type="entry name" value="PROTEIN PHOSPHATASE 2C"/>
    <property type="match status" value="1"/>
</dbReference>
<dbReference type="PANTHER" id="PTHR13832:SF803">
    <property type="entry name" value="PROTEIN PHOSPHATASE 1G"/>
    <property type="match status" value="1"/>
</dbReference>
<evidence type="ECO:0000256" key="9">
    <source>
        <dbReference type="RuleBase" id="RU003465"/>
    </source>
</evidence>
<feature type="region of interest" description="Disordered" evidence="10">
    <location>
        <begin position="153"/>
        <end position="425"/>
    </location>
</feature>
<dbReference type="Gene3D" id="3.60.40.10">
    <property type="entry name" value="PPM-type phosphatase domain"/>
    <property type="match status" value="2"/>
</dbReference>
<dbReference type="GO" id="GO:0004722">
    <property type="term" value="F:protein serine/threonine phosphatase activity"/>
    <property type="evidence" value="ECO:0007669"/>
    <property type="project" value="UniProtKB-EC"/>
</dbReference>
<keyword evidence="4" id="KW-0479">Metal-binding</keyword>
<sequence>MGVYLSTPNTELESEDGRSSRLVFGAASMQGWRTGQEDAHIAIVDYDTDTSLFGVFDGHGGQEVAKYCAQRLPTFIKSLNSYQNHKFNDCLEEAFLEFDKTLIQQEVINDLKILSGSQDLEEENSEDDINEAILLREEADLPMNELMARYNNAGPQEAGDEECSSSSGPKPQLSLPSHMKSEMSSKSKPISPFLRAKRTVIDGNHQKAESVEECSSSSASTTCPSVTNTDSHSTSQPDSTDGNEVDLKSNEQTVSESDESNSLNGKKTSNGKVLSTNNGSDCEPTSSIGDVVSDEDKHNNSGDIPKTCETDNNCETIRSEEPITSLPYKGKGKHKKIVTPIKDESSVKPDSSEESDQPIYEYFLQDMDGSDDDEDSEDGDDFRGKDESSDDEEEEEEDDETSESESESEEEDVEGVEPMMPSYEKPGYDSGCTAVVALLRGSQLFVANAGDSRCVVSRNGRAIEMSIDHKPEDELERNRVEKAGGKVTQDGRVNGGLNLSRAIGDHSYKNNKNVSDREQMITALPDVKTLDLEQSDDFMVIACDGIWNSMTSQQVVDFVGHRINKTDKLSSVCDELFRTCLAPNTHGDGTGCDNMTAVIVKFLTTSSKRKLDDIEDANHSESEAICVSTEEPDNKKTKTNDCVSDDSNADQKIVDGNDGSD</sequence>
<evidence type="ECO:0000256" key="3">
    <source>
        <dbReference type="ARBA" id="ARBA00013081"/>
    </source>
</evidence>
<evidence type="ECO:0000259" key="11">
    <source>
        <dbReference type="PROSITE" id="PS51746"/>
    </source>
</evidence>
<comment type="similarity">
    <text evidence="2 9">Belongs to the PP2C family.</text>
</comment>
<dbReference type="CDD" id="cd00143">
    <property type="entry name" value="PP2Cc"/>
    <property type="match status" value="1"/>
</dbReference>
<keyword evidence="6" id="KW-0460">Magnesium</keyword>
<dbReference type="OrthoDB" id="10264738at2759"/>
<feature type="compositionally biased region" description="Acidic residues" evidence="10">
    <location>
        <begin position="368"/>
        <end position="380"/>
    </location>
</feature>
<gene>
    <name evidence="12" type="ORF">ONB1V03_LOCUS847</name>
</gene>
<dbReference type="GO" id="GO:0046872">
    <property type="term" value="F:metal ion binding"/>
    <property type="evidence" value="ECO:0007669"/>
    <property type="project" value="UniProtKB-KW"/>
</dbReference>
<proteinExistence type="inferred from homology"/>
<dbReference type="PROSITE" id="PS51746">
    <property type="entry name" value="PPM_2"/>
    <property type="match status" value="1"/>
</dbReference>
<evidence type="ECO:0000313" key="13">
    <source>
        <dbReference type="Proteomes" id="UP000728032"/>
    </source>
</evidence>
<feature type="compositionally biased region" description="Acidic residues" evidence="10">
    <location>
        <begin position="388"/>
        <end position="415"/>
    </location>
</feature>
<evidence type="ECO:0000256" key="5">
    <source>
        <dbReference type="ARBA" id="ARBA00022801"/>
    </source>
</evidence>
<evidence type="ECO:0000256" key="1">
    <source>
        <dbReference type="ARBA" id="ARBA00001936"/>
    </source>
</evidence>
<reference evidence="12" key="1">
    <citation type="submission" date="2020-11" db="EMBL/GenBank/DDBJ databases">
        <authorList>
            <person name="Tran Van P."/>
        </authorList>
    </citation>
    <scope>NUCLEOTIDE SEQUENCE</scope>
</reference>
<dbReference type="Pfam" id="PF00481">
    <property type="entry name" value="PP2C"/>
    <property type="match status" value="2"/>
</dbReference>
<evidence type="ECO:0000256" key="7">
    <source>
        <dbReference type="ARBA" id="ARBA00022912"/>
    </source>
</evidence>